<name>A0ABR2JQ08_9EUKA</name>
<dbReference type="PANTHER" id="PTHR36033">
    <property type="entry name" value="NUCLEIC ACID-BINDING PROTEINS SUPERFAMILY"/>
    <property type="match status" value="1"/>
</dbReference>
<dbReference type="Proteomes" id="UP001470230">
    <property type="component" value="Unassembled WGS sequence"/>
</dbReference>
<gene>
    <name evidence="1" type="ORF">M9Y10_003566</name>
</gene>
<evidence type="ECO:0000313" key="1">
    <source>
        <dbReference type="EMBL" id="KAK8880868.1"/>
    </source>
</evidence>
<accession>A0ABR2JQ08</accession>
<comment type="caution">
    <text evidence="1">The sequence shown here is derived from an EMBL/GenBank/DDBJ whole genome shotgun (WGS) entry which is preliminary data.</text>
</comment>
<sequence>MAMNEDNHMLDLNLFIQEESENIWDYFQVNTNDSYSQENTNDSNFQEDFNELNYQENFKNWIEEQILLLFSQWATGITKTILRQDILKKARTSRSRQHVKPDANHHPVLHGKITGVEIIKHHDRTISSAIISIKQERYDLIIKAALHGALLPYVDTFITGGRIIHFANIRFSNDCLIPNQLCVIDLLKTKEDINFIKRCPPFPINKITEQNCPESLLLQVESPTREGIRMSDCTNSIELLLDEERMSLKQLLNFGDIILFVNPWAIESDNGQVYLTYGPNSVLFRVPIKIDSKAAHQSQFSQHSSLTQDGLSLRNSVDCRTLRGTVLSMSNQFDDRSDLDISQWTSSVLKIQTTENTRATIKIRVSTDTSYEVMRVVASLKPNHFVCIFGLIQEDLYTYSFTSETTIYNTSQLYSIISSNIVLPQSLSISGNYKTFVAKAVITKVLTCDIKYKHKICSTLLRSKQNITCPICQAEITNPKDVDDEFIFKIEIDDMSCDPITVYGNGSKFAIWSTKPIEWKRADQRKKERLLFPFIGREFIFVLSKASQQEFCGFGDDYCEWRIDQCIRPGDIEREVRRLTKLHNQLDKEEDLSQNSHYF</sequence>
<reference evidence="1 2" key="1">
    <citation type="submission" date="2024-04" db="EMBL/GenBank/DDBJ databases">
        <title>Tritrichomonas musculus Genome.</title>
        <authorList>
            <person name="Alves-Ferreira E."/>
            <person name="Grigg M."/>
            <person name="Lorenzi H."/>
            <person name="Galac M."/>
        </authorList>
    </citation>
    <scope>NUCLEOTIDE SEQUENCE [LARGE SCALE GENOMIC DNA]</scope>
    <source>
        <strain evidence="1 2">EAF2021</strain>
    </source>
</reference>
<protein>
    <recommendedName>
        <fullName evidence="3">SP-RING-type domain-containing protein</fullName>
    </recommendedName>
</protein>
<organism evidence="1 2">
    <name type="scientific">Tritrichomonas musculus</name>
    <dbReference type="NCBI Taxonomy" id="1915356"/>
    <lineage>
        <taxon>Eukaryota</taxon>
        <taxon>Metamonada</taxon>
        <taxon>Parabasalia</taxon>
        <taxon>Tritrichomonadida</taxon>
        <taxon>Tritrichomonadidae</taxon>
        <taxon>Tritrichomonas</taxon>
    </lineage>
</organism>
<proteinExistence type="predicted"/>
<evidence type="ECO:0008006" key="3">
    <source>
        <dbReference type="Google" id="ProtNLM"/>
    </source>
</evidence>
<dbReference type="PANTHER" id="PTHR36033:SF1">
    <property type="entry name" value="NUCLEIC ACID-BINDING PROTEINS SUPERFAMILY"/>
    <property type="match status" value="1"/>
</dbReference>
<keyword evidence="2" id="KW-1185">Reference proteome</keyword>
<evidence type="ECO:0000313" key="2">
    <source>
        <dbReference type="Proteomes" id="UP001470230"/>
    </source>
</evidence>
<dbReference type="EMBL" id="JAPFFF010000010">
    <property type="protein sequence ID" value="KAK8880868.1"/>
    <property type="molecule type" value="Genomic_DNA"/>
</dbReference>